<accession>A0A6I4T2U6</accession>
<keyword evidence="1" id="KW-0732">Signal</keyword>
<dbReference type="EMBL" id="WTYT01000001">
    <property type="protein sequence ID" value="MXO64320.1"/>
    <property type="molecule type" value="Genomic_DNA"/>
</dbReference>
<comment type="caution">
    <text evidence="2">The sequence shown here is derived from an EMBL/GenBank/DDBJ whole genome shotgun (WGS) entry which is preliminary data.</text>
</comment>
<dbReference type="InterPro" id="IPR007497">
    <property type="entry name" value="SIMPL/DUF541"/>
</dbReference>
<proteinExistence type="predicted"/>
<dbReference type="PANTHER" id="PTHR34387">
    <property type="entry name" value="SLR1258 PROTEIN"/>
    <property type="match status" value="1"/>
</dbReference>
<name>A0A6I4T2U6_9SPHN</name>
<organism evidence="2 3">
    <name type="scientific">Altericroceibacterium endophyticum</name>
    <dbReference type="NCBI Taxonomy" id="1808508"/>
    <lineage>
        <taxon>Bacteria</taxon>
        <taxon>Pseudomonadati</taxon>
        <taxon>Pseudomonadota</taxon>
        <taxon>Alphaproteobacteria</taxon>
        <taxon>Sphingomonadales</taxon>
        <taxon>Erythrobacteraceae</taxon>
        <taxon>Altericroceibacterium</taxon>
    </lineage>
</organism>
<dbReference type="InterPro" id="IPR052022">
    <property type="entry name" value="26kDa_periplasmic_antigen"/>
</dbReference>
<dbReference type="RefSeq" id="WP_160734766.1">
    <property type="nucleotide sequence ID" value="NZ_WTYT01000001.1"/>
</dbReference>
<dbReference type="GO" id="GO:0006974">
    <property type="term" value="P:DNA damage response"/>
    <property type="evidence" value="ECO:0007669"/>
    <property type="project" value="TreeGrafter"/>
</dbReference>
<protein>
    <submittedName>
        <fullName evidence="2">DUF541 domain-containing protein</fullName>
    </submittedName>
</protein>
<feature type="chain" id="PRO_5026168140" evidence="1">
    <location>
        <begin position="25"/>
        <end position="241"/>
    </location>
</feature>
<evidence type="ECO:0000313" key="2">
    <source>
        <dbReference type="EMBL" id="MXO64320.1"/>
    </source>
</evidence>
<dbReference type="Gene3D" id="3.30.70.2970">
    <property type="entry name" value="Protein of unknown function (DUF541), domain 2"/>
    <property type="match status" value="1"/>
</dbReference>
<evidence type="ECO:0000313" key="3">
    <source>
        <dbReference type="Proteomes" id="UP000438476"/>
    </source>
</evidence>
<dbReference type="PANTHER" id="PTHR34387:SF1">
    <property type="entry name" value="PERIPLASMIC IMMUNOGENIC PROTEIN"/>
    <property type="match status" value="1"/>
</dbReference>
<sequence length="241" mass="25903">MTRFAIPVLSLAAMTAAIGTPAMAAEVQVQAAGPVIELSVQESVKAEPDIVTMGAGVTSEAMTAVEAMRKNSRAMSSVVERIKSLGIAERDIQTTGINLNARYDYDQAEGKQVFRGYQASNRVQITLRDIDETGPVLDALVAAGANNLDGPNWSLEDDEAAKAQARKAALDTAKSQAMEYARWAGYTGVRLLEISENIQRNSPQPMAIRQAGAVMMDKATPVQPGMVESRVSVQVKFEMTR</sequence>
<keyword evidence="3" id="KW-1185">Reference proteome</keyword>
<dbReference type="Gene3D" id="3.30.110.170">
    <property type="entry name" value="Protein of unknown function (DUF541), domain 1"/>
    <property type="match status" value="1"/>
</dbReference>
<feature type="signal peptide" evidence="1">
    <location>
        <begin position="1"/>
        <end position="24"/>
    </location>
</feature>
<gene>
    <name evidence="2" type="ORF">GRI91_00915</name>
</gene>
<dbReference type="OrthoDB" id="9813144at2"/>
<dbReference type="AlphaFoldDB" id="A0A6I4T2U6"/>
<dbReference type="Proteomes" id="UP000438476">
    <property type="component" value="Unassembled WGS sequence"/>
</dbReference>
<evidence type="ECO:0000256" key="1">
    <source>
        <dbReference type="SAM" id="SignalP"/>
    </source>
</evidence>
<reference evidence="2 3" key="1">
    <citation type="submission" date="2019-12" db="EMBL/GenBank/DDBJ databases">
        <title>Genomic-based taxomic classification of the family Erythrobacteraceae.</title>
        <authorList>
            <person name="Xu L."/>
        </authorList>
    </citation>
    <scope>NUCLEOTIDE SEQUENCE [LARGE SCALE GENOMIC DNA]</scope>
    <source>
        <strain evidence="2 3">LMG 29518</strain>
    </source>
</reference>
<dbReference type="Pfam" id="PF04402">
    <property type="entry name" value="SIMPL"/>
    <property type="match status" value="1"/>
</dbReference>